<dbReference type="InterPro" id="IPR039275">
    <property type="entry name" value="PDZD8"/>
</dbReference>
<dbReference type="GO" id="GO:1990456">
    <property type="term" value="P:mitochondrion-endoplasmic reticulum membrane tethering"/>
    <property type="evidence" value="ECO:0007669"/>
    <property type="project" value="InterPro"/>
</dbReference>
<dbReference type="PROSITE" id="PS50106">
    <property type="entry name" value="PDZ"/>
    <property type="match status" value="1"/>
</dbReference>
<dbReference type="GO" id="GO:0005739">
    <property type="term" value="C:mitochondrion"/>
    <property type="evidence" value="ECO:0007669"/>
    <property type="project" value="GOC"/>
</dbReference>
<dbReference type="InterPro" id="IPR058801">
    <property type="entry name" value="PDZD8_N"/>
</dbReference>
<dbReference type="InterPro" id="IPR001478">
    <property type="entry name" value="PDZ"/>
</dbReference>
<dbReference type="SMART" id="SM00228">
    <property type="entry name" value="PDZ"/>
    <property type="match status" value="1"/>
</dbReference>
<dbReference type="CDD" id="cd21674">
    <property type="entry name" value="SMP_PDZD8"/>
    <property type="match status" value="1"/>
</dbReference>
<dbReference type="Gene3D" id="2.30.42.10">
    <property type="match status" value="1"/>
</dbReference>
<organism evidence="3">
    <name type="scientific">Magallana gigas</name>
    <name type="common">Pacific oyster</name>
    <name type="synonym">Crassostrea gigas</name>
    <dbReference type="NCBI Taxonomy" id="29159"/>
    <lineage>
        <taxon>Eukaryota</taxon>
        <taxon>Metazoa</taxon>
        <taxon>Spiralia</taxon>
        <taxon>Lophotrochozoa</taxon>
        <taxon>Mollusca</taxon>
        <taxon>Bivalvia</taxon>
        <taxon>Autobranchia</taxon>
        <taxon>Pteriomorphia</taxon>
        <taxon>Ostreida</taxon>
        <taxon>Ostreoidea</taxon>
        <taxon>Ostreidae</taxon>
        <taxon>Magallana</taxon>
    </lineage>
</organism>
<name>K1PAR0_MAGGI</name>
<feature type="region of interest" description="Disordered" evidence="2">
    <location>
        <begin position="883"/>
        <end position="918"/>
    </location>
</feature>
<feature type="compositionally biased region" description="Low complexity" evidence="2">
    <location>
        <begin position="432"/>
        <end position="446"/>
    </location>
</feature>
<evidence type="ECO:0000256" key="2">
    <source>
        <dbReference type="SAM" id="MobiDB-lite"/>
    </source>
</evidence>
<dbReference type="Pfam" id="PF26547">
    <property type="entry name" value="PDZD8_N"/>
    <property type="match status" value="1"/>
</dbReference>
<dbReference type="InParanoid" id="K1PAR0"/>
<evidence type="ECO:0000313" key="3">
    <source>
        <dbReference type="EMBL" id="EKC18508.1"/>
    </source>
</evidence>
<dbReference type="InterPro" id="IPR041489">
    <property type="entry name" value="PDZ_6"/>
</dbReference>
<dbReference type="PANTHER" id="PTHR21519:SF1">
    <property type="entry name" value="PDZ DOMAIN-CONTAINING PROTEIN 8"/>
    <property type="match status" value="1"/>
</dbReference>
<dbReference type="EMBL" id="JH816554">
    <property type="protein sequence ID" value="EKC18508.1"/>
    <property type="molecule type" value="Genomic_DNA"/>
</dbReference>
<feature type="region of interest" description="Disordered" evidence="2">
    <location>
        <begin position="664"/>
        <end position="718"/>
    </location>
</feature>
<reference evidence="3" key="1">
    <citation type="journal article" date="2012" name="Nature">
        <title>The oyster genome reveals stress adaptation and complexity of shell formation.</title>
        <authorList>
            <person name="Zhang G."/>
            <person name="Fang X."/>
            <person name="Guo X."/>
            <person name="Li L."/>
            <person name="Luo R."/>
            <person name="Xu F."/>
            <person name="Yang P."/>
            <person name="Zhang L."/>
            <person name="Wang X."/>
            <person name="Qi H."/>
            <person name="Xiong Z."/>
            <person name="Que H."/>
            <person name="Xie Y."/>
            <person name="Holland P.W."/>
            <person name="Paps J."/>
            <person name="Zhu Y."/>
            <person name="Wu F."/>
            <person name="Chen Y."/>
            <person name="Wang J."/>
            <person name="Peng C."/>
            <person name="Meng J."/>
            <person name="Yang L."/>
            <person name="Liu J."/>
            <person name="Wen B."/>
            <person name="Zhang N."/>
            <person name="Huang Z."/>
            <person name="Zhu Q."/>
            <person name="Feng Y."/>
            <person name="Mount A."/>
            <person name="Hedgecock D."/>
            <person name="Xu Z."/>
            <person name="Liu Y."/>
            <person name="Domazet-Loso T."/>
            <person name="Du Y."/>
            <person name="Sun X."/>
            <person name="Zhang S."/>
            <person name="Liu B."/>
            <person name="Cheng P."/>
            <person name="Jiang X."/>
            <person name="Li J."/>
            <person name="Fan D."/>
            <person name="Wang W."/>
            <person name="Fu W."/>
            <person name="Wang T."/>
            <person name="Wang B."/>
            <person name="Zhang J."/>
            <person name="Peng Z."/>
            <person name="Li Y."/>
            <person name="Li N."/>
            <person name="Wang J."/>
            <person name="Chen M."/>
            <person name="He Y."/>
            <person name="Tan F."/>
            <person name="Song X."/>
            <person name="Zheng Q."/>
            <person name="Huang R."/>
            <person name="Yang H."/>
            <person name="Du X."/>
            <person name="Chen L."/>
            <person name="Yang M."/>
            <person name="Gaffney P.M."/>
            <person name="Wang S."/>
            <person name="Luo L."/>
            <person name="She Z."/>
            <person name="Ming Y."/>
            <person name="Huang W."/>
            <person name="Zhang S."/>
            <person name="Huang B."/>
            <person name="Zhang Y."/>
            <person name="Qu T."/>
            <person name="Ni P."/>
            <person name="Miao G."/>
            <person name="Wang J."/>
            <person name="Wang Q."/>
            <person name="Steinberg C.E."/>
            <person name="Wang H."/>
            <person name="Li N."/>
            <person name="Qian L."/>
            <person name="Zhang G."/>
            <person name="Li Y."/>
            <person name="Yang H."/>
            <person name="Liu X."/>
            <person name="Wang J."/>
            <person name="Yin Y."/>
            <person name="Wang J."/>
        </authorList>
    </citation>
    <scope>NUCLEOTIDE SEQUENCE [LARGE SCALE GENOMIC DNA]</scope>
    <source>
        <strain evidence="3">05x7-T-G4-1.051#20</strain>
    </source>
</reference>
<feature type="compositionally biased region" description="Basic and acidic residues" evidence="2">
    <location>
        <begin position="982"/>
        <end position="995"/>
    </location>
</feature>
<feature type="coiled-coil region" evidence="1">
    <location>
        <begin position="809"/>
        <end position="866"/>
    </location>
</feature>
<proteinExistence type="predicted"/>
<evidence type="ECO:0000256" key="1">
    <source>
        <dbReference type="SAM" id="Coils"/>
    </source>
</evidence>
<protein>
    <submittedName>
        <fullName evidence="3">PDZ domain-containing protein 8</fullName>
    </submittedName>
</protein>
<feature type="region of interest" description="Disordered" evidence="2">
    <location>
        <begin position="954"/>
        <end position="1010"/>
    </location>
</feature>
<gene>
    <name evidence="3" type="ORF">CGI_10012118</name>
</gene>
<dbReference type="HOGENOM" id="CLU_008594_0_0_1"/>
<dbReference type="SUPFAM" id="SSF50156">
    <property type="entry name" value="PDZ domain-like"/>
    <property type="match status" value="1"/>
</dbReference>
<dbReference type="FunCoup" id="K1PAR0">
    <property type="interactions" value="117"/>
</dbReference>
<dbReference type="AlphaFoldDB" id="K1PAR0"/>
<feature type="region of interest" description="Disordered" evidence="2">
    <location>
        <begin position="1024"/>
        <end position="1045"/>
    </location>
</feature>
<dbReference type="GO" id="GO:0051560">
    <property type="term" value="P:mitochondrial calcium ion homeostasis"/>
    <property type="evidence" value="ECO:0007669"/>
    <property type="project" value="InterPro"/>
</dbReference>
<dbReference type="GO" id="GO:0044233">
    <property type="term" value="C:mitochondria-associated endoplasmic reticulum membrane contact site"/>
    <property type="evidence" value="ECO:0007669"/>
    <property type="project" value="InterPro"/>
</dbReference>
<keyword evidence="1" id="KW-0175">Coiled coil</keyword>
<sequence>MLVTAILCSFIFGVVFTLLVQFLFLRNQLNNTPVEPIKNRPQFTDFKLPKKLDVEVDLDYRGGFQLALGIDLVLGKQVFLSVTVMNLQGRARLQFSHKPYTHWSFSFYEEPQIDFLVESKFGGRATPQLTSLIIKQVGKTAKIKRTIRKKHTLPNYKFRMKPFFTPPPPRVPQKDLFVNGAKIGQGKLTVTIKGCSRLIDVPADSFLYCTLSVDSCPWLELLEKKKRIWVIQDIEIIKGSAESIGLSFKEDFLLDKYEDVVVVDFITADSPADKSDIRKGDILTYINNVKVTTSKQAAKLFKGAGERFLVRIERARMKNHAPHDLQITEDNVSIKDFPQSDVTKTSECSEDFVNISINAQQVAKTSYPLPSPSSSPQKRVLDLVNTGLGKGKTLLKGRLKSNAINEPPTNLQVTETKGSPLPIRRNLSDKNLSQLGTSPSGSSGSLPFEDAEFKARCQSDASSIKSLESAEGQPLENSEDEDENFDIIQTIEIPSCSNPTWNETFTFNVEADEKFLNVCVSCKIPEKLDKQNKIVKPSKVFPVGQVSSDRCRGKFASYSGHPGFDPALCFGDITLSLSHHPHNLGDRERKQMTRKLPVPVPVTIKKEERAPATMAEVALEGATKKSGPMRKSDPTVPWKPLLVKKEVEKKKIVDTSTNILKKFTQKKTTTPTPQPPIHKPTTPTHVLPYTLSPSISPASLRRRNSAPNTESATDLGKGSRFAATTVTHTHSTSSLQHFVSSLSQPCVDDSRSLANSDYTSDESDFEMEEMISAGMKKKRKGQNLDEMVVMAAKEMGKELYADLSLAERKAKLDAMVSKLQKEIDEESENKRDLVKAEEETIDLAHKALLRNQIEKSEEKVEALMMMMLHHCAGLQYCLDQEQEEKQRRASSDMSSASIDKNTKQPLKETKSSDSNLGKSLNKAEVQMVCPAISVEVASSPEENVEDFTLFPEKEDDSMHMEDPSNMSQDSEDSDQMQEEDEMYKSAIDEKEEDKGSLLSFTQPGTDVDEEDILADVLNTVTEIIEKSEGETDSSDIEDTITHSIQ</sequence>
<feature type="region of interest" description="Disordered" evidence="2">
    <location>
        <begin position="398"/>
        <end position="448"/>
    </location>
</feature>
<feature type="compositionally biased region" description="Polar residues" evidence="2">
    <location>
        <begin position="402"/>
        <end position="417"/>
    </location>
</feature>
<dbReference type="InterPro" id="IPR036034">
    <property type="entry name" value="PDZ_sf"/>
</dbReference>
<dbReference type="Pfam" id="PF17820">
    <property type="entry name" value="PDZ_6"/>
    <property type="match status" value="1"/>
</dbReference>
<dbReference type="PANTHER" id="PTHR21519">
    <property type="entry name" value="PDZ DOMAIN-CONTAINING PROTEIN 8"/>
    <property type="match status" value="1"/>
</dbReference>
<feature type="compositionally biased region" description="Basic and acidic residues" evidence="2">
    <location>
        <begin position="900"/>
        <end position="911"/>
    </location>
</feature>
<accession>K1PAR0</accession>
<feature type="compositionally biased region" description="Acidic residues" evidence="2">
    <location>
        <begin position="969"/>
        <end position="981"/>
    </location>
</feature>